<evidence type="ECO:0000256" key="1">
    <source>
        <dbReference type="SAM" id="Coils"/>
    </source>
</evidence>
<dbReference type="Proteomes" id="UP001144050">
    <property type="component" value="Unassembled WGS sequence"/>
</dbReference>
<dbReference type="RefSeq" id="WP_271657320.1">
    <property type="nucleotide sequence ID" value="NZ_JAIVFG010000067.1"/>
</dbReference>
<dbReference type="AlphaFoldDB" id="A0AAW5ZUH5"/>
<organism evidence="2 3">
    <name type="scientific">Ralstonia solanacearum</name>
    <name type="common">Pseudomonas solanacearum</name>
    <dbReference type="NCBI Taxonomy" id="305"/>
    <lineage>
        <taxon>Bacteria</taxon>
        <taxon>Pseudomonadati</taxon>
        <taxon>Pseudomonadota</taxon>
        <taxon>Betaproteobacteria</taxon>
        <taxon>Burkholderiales</taxon>
        <taxon>Burkholderiaceae</taxon>
        <taxon>Ralstonia</taxon>
        <taxon>Ralstonia solanacearum species complex</taxon>
    </lineage>
</organism>
<accession>A0AAW5ZUH5</accession>
<gene>
    <name evidence="2" type="ORF">LBW59_23800</name>
</gene>
<evidence type="ECO:0000313" key="3">
    <source>
        <dbReference type="Proteomes" id="UP001144050"/>
    </source>
</evidence>
<protein>
    <submittedName>
        <fullName evidence="2">Cell envelope biogenesis protein TolA</fullName>
    </submittedName>
</protein>
<comment type="caution">
    <text evidence="2">The sequence shown here is derived from an EMBL/GenBank/DDBJ whole genome shotgun (WGS) entry which is preliminary data.</text>
</comment>
<evidence type="ECO:0000313" key="2">
    <source>
        <dbReference type="EMBL" id="MDB0573774.1"/>
    </source>
</evidence>
<keyword evidence="1" id="KW-0175">Coiled coil</keyword>
<reference evidence="2" key="1">
    <citation type="submission" date="2021-09" db="EMBL/GenBank/DDBJ databases">
        <title>Genomic analysis of Ralstonia spp.</title>
        <authorList>
            <person name="Aburjaile F."/>
            <person name="Ariute J.C."/>
            <person name="Pais A.K.L."/>
            <person name="Albuquerque G.M.R."/>
            <person name="Silva A.M.F."/>
            <person name="Brenig B."/>
            <person name="Azevedo V."/>
            <person name="Matiuzzi M."/>
            <person name="Ramos R."/>
            <person name="Goes-Neto A."/>
            <person name="Soares S."/>
            <person name="Iseppon A.M.B."/>
            <person name="Souza E."/>
            <person name="Gama M."/>
        </authorList>
    </citation>
    <scope>NUCLEOTIDE SEQUENCE</scope>
    <source>
        <strain evidence="2">CCRMRs91</strain>
    </source>
</reference>
<name>A0AAW5ZUH5_RALSL</name>
<dbReference type="EMBL" id="JAIVFG010000067">
    <property type="protein sequence ID" value="MDB0573774.1"/>
    <property type="molecule type" value="Genomic_DNA"/>
</dbReference>
<sequence length="270" mass="29355">MARTPTAFTDDQLHAICLALQQLAATYPDNRAFLPRAFDAIDRLAGRSFGETVYRRLLEAAGIGRTPSTRTVQAVLAARRDAPGEQAAANVATLRDEGLRAWLQRELRVALQDLVPPPPTPQPLKAAAPAEADGAANAWLLQRCEQWEAENRDLRTRAQQAAERASVAEAGAAALQQQLATVTATAAARERQQVDQLGRVSEELLALAARLEGAERRRAVETDVMRQSLRDERSGLVARIEALERELATARTALDAYRRGAGGVPAVRTR</sequence>
<feature type="coiled-coil region" evidence="1">
    <location>
        <begin position="197"/>
        <end position="260"/>
    </location>
</feature>
<proteinExistence type="predicted"/>